<dbReference type="InterPro" id="IPR006140">
    <property type="entry name" value="D-isomer_DH_NAD-bd"/>
</dbReference>
<dbReference type="PANTHER" id="PTHR10996">
    <property type="entry name" value="2-HYDROXYACID DEHYDROGENASE-RELATED"/>
    <property type="match status" value="1"/>
</dbReference>
<dbReference type="EC" id="1.1.1.290" evidence="5"/>
<feature type="domain" description="D-isomer specific 2-hydroxyacid dehydrogenase NAD-binding" evidence="6">
    <location>
        <begin position="112"/>
        <end position="260"/>
    </location>
</feature>
<evidence type="ECO:0000259" key="6">
    <source>
        <dbReference type="Pfam" id="PF02826"/>
    </source>
</evidence>
<keyword evidence="2 5" id="KW-0560">Oxidoreductase</keyword>
<feature type="binding site" evidence="5">
    <location>
        <position position="71"/>
    </location>
    <ligand>
        <name>substrate</name>
    </ligand>
</feature>
<dbReference type="InterPro" id="IPR038251">
    <property type="entry name" value="PdxB_dimer_sf"/>
</dbReference>
<dbReference type="SUPFAM" id="SSF52283">
    <property type="entry name" value="Formate/glycerate dehydrogenase catalytic domain-like"/>
    <property type="match status" value="1"/>
</dbReference>
<comment type="caution">
    <text evidence="8">The sequence shown here is derived from an EMBL/GenBank/DDBJ whole genome shotgun (WGS) entry which is preliminary data.</text>
</comment>
<comment type="catalytic activity">
    <reaction evidence="5">
        <text>4-phospho-D-erythronate + NAD(+) = (R)-3-hydroxy-2-oxo-4-phosphooxybutanoate + NADH + H(+)</text>
        <dbReference type="Rhea" id="RHEA:18829"/>
        <dbReference type="ChEBI" id="CHEBI:15378"/>
        <dbReference type="ChEBI" id="CHEBI:57540"/>
        <dbReference type="ChEBI" id="CHEBI:57945"/>
        <dbReference type="ChEBI" id="CHEBI:58538"/>
        <dbReference type="ChEBI" id="CHEBI:58766"/>
        <dbReference type="EC" id="1.1.1.290"/>
    </reaction>
</comment>
<keyword evidence="3 5" id="KW-0520">NAD</keyword>
<dbReference type="HAMAP" id="MF_01825">
    <property type="entry name" value="PdxB"/>
    <property type="match status" value="1"/>
</dbReference>
<protein>
    <recommendedName>
        <fullName evidence="5">Erythronate-4-phosphate dehydrogenase</fullName>
        <ecNumber evidence="5">1.1.1.290</ecNumber>
    </recommendedName>
</protein>
<dbReference type="Proteomes" id="UP000019276">
    <property type="component" value="Unassembled WGS sequence"/>
</dbReference>
<dbReference type="CDD" id="cd12158">
    <property type="entry name" value="ErythrP_dh"/>
    <property type="match status" value="1"/>
</dbReference>
<dbReference type="Gene3D" id="3.30.1370.170">
    <property type="match status" value="1"/>
</dbReference>
<feature type="binding site" evidence="5">
    <location>
        <position position="49"/>
    </location>
    <ligand>
        <name>substrate</name>
    </ligand>
</feature>
<comment type="similarity">
    <text evidence="5">Belongs to the D-isomer specific 2-hydroxyacid dehydrogenase family. PdxB subfamily.</text>
</comment>
<feature type="binding site" evidence="5">
    <location>
        <position position="236"/>
    </location>
    <ligand>
        <name>NAD(+)</name>
        <dbReference type="ChEBI" id="CHEBI:57540"/>
    </ligand>
</feature>
<dbReference type="PANTHER" id="PTHR10996:SF178">
    <property type="entry name" value="2-HYDROXYACID DEHYDROGENASE YGL185C-RELATED"/>
    <property type="match status" value="1"/>
</dbReference>
<dbReference type="STRING" id="1328313.DS2_10262"/>
<evidence type="ECO:0000313" key="8">
    <source>
        <dbReference type="EMBL" id="EWH10003.1"/>
    </source>
</evidence>
<keyword evidence="1 5" id="KW-0963">Cytoplasm</keyword>
<accession>W7QQ18</accession>
<dbReference type="AlphaFoldDB" id="W7QQ18"/>
<dbReference type="eggNOG" id="COG0111">
    <property type="taxonomic scope" value="Bacteria"/>
</dbReference>
<feature type="domain" description="Erythronate-4-phosphate dehydrogenase dimerisation" evidence="7">
    <location>
        <begin position="293"/>
        <end position="375"/>
    </location>
</feature>
<keyword evidence="9" id="KW-1185">Reference proteome</keyword>
<dbReference type="RefSeq" id="WP_035014669.1">
    <property type="nucleotide sequence ID" value="NZ_ARZY01000017.1"/>
</dbReference>
<comment type="caution">
    <text evidence="5">Lacks conserved residue(s) required for the propagation of feature annotation.</text>
</comment>
<dbReference type="GO" id="GO:0005829">
    <property type="term" value="C:cytosol"/>
    <property type="evidence" value="ECO:0007669"/>
    <property type="project" value="TreeGrafter"/>
</dbReference>
<evidence type="ECO:0000256" key="4">
    <source>
        <dbReference type="ARBA" id="ARBA00023096"/>
    </source>
</evidence>
<dbReference type="InterPro" id="IPR029752">
    <property type="entry name" value="D-isomer_DH_CS1"/>
</dbReference>
<dbReference type="Pfam" id="PF02826">
    <property type="entry name" value="2-Hacid_dh_C"/>
    <property type="match status" value="1"/>
</dbReference>
<comment type="subunit">
    <text evidence="5">Homodimer.</text>
</comment>
<evidence type="ECO:0000256" key="3">
    <source>
        <dbReference type="ARBA" id="ARBA00023027"/>
    </source>
</evidence>
<feature type="binding site" evidence="5">
    <location>
        <position position="261"/>
    </location>
    <ligand>
        <name>NAD(+)</name>
        <dbReference type="ChEBI" id="CHEBI:57540"/>
    </ligand>
</feature>
<evidence type="ECO:0000313" key="9">
    <source>
        <dbReference type="Proteomes" id="UP000019276"/>
    </source>
</evidence>
<proteinExistence type="inferred from homology"/>
<dbReference type="InterPro" id="IPR020921">
    <property type="entry name" value="Erythronate-4-P_DHase"/>
</dbReference>
<evidence type="ECO:0000256" key="5">
    <source>
        <dbReference type="HAMAP-Rule" id="MF_01825"/>
    </source>
</evidence>
<dbReference type="InterPro" id="IPR050223">
    <property type="entry name" value="D-isomer_2-hydroxyacid_DH"/>
</dbReference>
<dbReference type="GO" id="GO:0051287">
    <property type="term" value="F:NAD binding"/>
    <property type="evidence" value="ECO:0007669"/>
    <property type="project" value="InterPro"/>
</dbReference>
<dbReference type="GO" id="GO:0008615">
    <property type="term" value="P:pyridoxine biosynthetic process"/>
    <property type="evidence" value="ECO:0007669"/>
    <property type="project" value="UniProtKB-UniRule"/>
</dbReference>
<name>W7QQ18_9ALTE</name>
<dbReference type="Pfam" id="PF11890">
    <property type="entry name" value="DUF3410"/>
    <property type="match status" value="1"/>
</dbReference>
<sequence length="383" mass="43279">MTAQPHFFIEDSLLYAEAFFSSLGKISRFSGRTVTADDIADADYLLTRSTTKVNEKLLHKCHKLKFVGTATAGYNHIDADYLAQRNVEWAPAAGCNADAVADYVISSGFNLANKYGFDLNSKKVAIVGVGQIGKRLVKRFSALGCEVIQFDPVRAQLESAFESATFEQVLKCDFITCHVPYVHSGEHKTHHMFDKQRLLQLKPETILINACRGEVINNAELVEVFQSGHELRVVLDVFENEPNINMALLPFLEFGTPHIAGHSLEGKARGTEILYQIMCERLELPVEIKLQDLLPAMAVDHMVLTEKYQLSQRQFRALMNLVYDIRNDDLDFRMGLAKSPESFDRLRRNYSIRRELTSLKIQCDETLYPTFTNLGFNTSLING</sequence>
<evidence type="ECO:0000256" key="1">
    <source>
        <dbReference type="ARBA" id="ARBA00022490"/>
    </source>
</evidence>
<dbReference type="OrthoDB" id="9770208at2"/>
<dbReference type="GO" id="GO:0033711">
    <property type="term" value="F:4-phosphoerythronate dehydrogenase activity"/>
    <property type="evidence" value="ECO:0007669"/>
    <property type="project" value="UniProtKB-EC"/>
</dbReference>
<feature type="active site" description="Proton donor" evidence="5">
    <location>
        <position position="258"/>
    </location>
</feature>
<evidence type="ECO:0000256" key="2">
    <source>
        <dbReference type="ARBA" id="ARBA00023002"/>
    </source>
</evidence>
<dbReference type="PATRIC" id="fig|1328313.3.peg.2101"/>
<reference evidence="8 9" key="1">
    <citation type="journal article" date="2014" name="Genome Announc.">
        <title>Draft Genome Sequence of the Agar-Degrading Bacterium Catenovulum sp. Strain DS-2, Isolated from Intestines of Haliotis diversicolor.</title>
        <authorList>
            <person name="Shan D."/>
            <person name="Li X."/>
            <person name="Gu Z."/>
            <person name="Wei G."/>
            <person name="Gao Z."/>
            <person name="Shao Z."/>
        </authorList>
    </citation>
    <scope>NUCLEOTIDE SEQUENCE [LARGE SCALE GENOMIC DNA]</scope>
    <source>
        <strain evidence="8 9">DS-2</strain>
    </source>
</reference>
<dbReference type="SUPFAM" id="SSF51735">
    <property type="entry name" value="NAD(P)-binding Rossmann-fold domains"/>
    <property type="match status" value="1"/>
</dbReference>
<dbReference type="GO" id="GO:0016618">
    <property type="term" value="F:hydroxypyruvate reductase [NAD(P)H] activity"/>
    <property type="evidence" value="ECO:0007669"/>
    <property type="project" value="TreeGrafter"/>
</dbReference>
<evidence type="ECO:0000259" key="7">
    <source>
        <dbReference type="Pfam" id="PF11890"/>
    </source>
</evidence>
<dbReference type="GO" id="GO:0046983">
    <property type="term" value="F:protein dimerization activity"/>
    <property type="evidence" value="ECO:0007669"/>
    <property type="project" value="InterPro"/>
</dbReference>
<dbReference type="Gene3D" id="3.40.50.720">
    <property type="entry name" value="NAD(P)-binding Rossmann-like Domain"/>
    <property type="match status" value="2"/>
</dbReference>
<feature type="active site" evidence="5">
    <location>
        <position position="212"/>
    </location>
</feature>
<dbReference type="InterPro" id="IPR024531">
    <property type="entry name" value="Erythronate-4-P_DHase_dimer"/>
</dbReference>
<comment type="function">
    <text evidence="5">Catalyzes the oxidation of erythronate-4-phosphate to 3-hydroxy-2-oxo-4-phosphonooxybutanoate.</text>
</comment>
<feature type="active site" evidence="5">
    <location>
        <position position="241"/>
    </location>
</feature>
<dbReference type="PROSITE" id="PS00065">
    <property type="entry name" value="D_2_HYDROXYACID_DH_1"/>
    <property type="match status" value="1"/>
</dbReference>
<dbReference type="EMBL" id="ARZY01000017">
    <property type="protein sequence ID" value="EWH10003.1"/>
    <property type="molecule type" value="Genomic_DNA"/>
</dbReference>
<dbReference type="InterPro" id="IPR036291">
    <property type="entry name" value="NAD(P)-bd_dom_sf"/>
</dbReference>
<dbReference type="UniPathway" id="UPA00244">
    <property type="reaction ID" value="UER00310"/>
</dbReference>
<feature type="binding site" evidence="5">
    <location>
        <position position="151"/>
    </location>
    <ligand>
        <name>NAD(+)</name>
        <dbReference type="ChEBI" id="CHEBI:57540"/>
    </ligand>
</feature>
<organism evidence="8 9">
    <name type="scientific">Catenovulum agarivorans DS-2</name>
    <dbReference type="NCBI Taxonomy" id="1328313"/>
    <lineage>
        <taxon>Bacteria</taxon>
        <taxon>Pseudomonadati</taxon>
        <taxon>Pseudomonadota</taxon>
        <taxon>Gammaproteobacteria</taxon>
        <taxon>Alteromonadales</taxon>
        <taxon>Alteromonadaceae</taxon>
        <taxon>Catenovulum</taxon>
    </lineage>
</organism>
<comment type="subcellular location">
    <subcellularLocation>
        <location evidence="5">Cytoplasm</location>
    </subcellularLocation>
</comment>
<dbReference type="GO" id="GO:0030267">
    <property type="term" value="F:glyoxylate reductase (NADPH) activity"/>
    <property type="evidence" value="ECO:0007669"/>
    <property type="project" value="TreeGrafter"/>
</dbReference>
<comment type="pathway">
    <text evidence="5">Cofactor biosynthesis; pyridoxine 5'-phosphate biosynthesis; pyridoxine 5'-phosphate from D-erythrose 4-phosphate: step 2/5.</text>
</comment>
<keyword evidence="4 5" id="KW-0664">Pyridoxine biosynthesis</keyword>
<gene>
    <name evidence="5" type="primary">pdxB</name>
    <name evidence="8" type="ORF">DS2_10262</name>
</gene>